<reference evidence="10" key="1">
    <citation type="submission" date="2021-01" db="EMBL/GenBank/DDBJ databases">
        <authorList>
            <consortium name="Genoscope - CEA"/>
            <person name="William W."/>
        </authorList>
    </citation>
    <scope>NUCLEOTIDE SEQUENCE</scope>
</reference>
<protein>
    <recommendedName>
        <fullName evidence="12">P-loop containing nucleoside triphosphate hydrolase</fullName>
    </recommendedName>
</protein>
<dbReference type="CDD" id="cd00268">
    <property type="entry name" value="DEADc"/>
    <property type="match status" value="1"/>
</dbReference>
<dbReference type="InterPro" id="IPR044742">
    <property type="entry name" value="DEAD/DEAH_RhlB"/>
</dbReference>
<dbReference type="AlphaFoldDB" id="A0A8S1MTB6"/>
<evidence type="ECO:0000313" key="11">
    <source>
        <dbReference type="Proteomes" id="UP000688137"/>
    </source>
</evidence>
<dbReference type="InterPro" id="IPR014014">
    <property type="entry name" value="RNA_helicase_DEAD_Q_motif"/>
</dbReference>
<organism evidence="10 11">
    <name type="scientific">Paramecium primaurelia</name>
    <dbReference type="NCBI Taxonomy" id="5886"/>
    <lineage>
        <taxon>Eukaryota</taxon>
        <taxon>Sar</taxon>
        <taxon>Alveolata</taxon>
        <taxon>Ciliophora</taxon>
        <taxon>Intramacronucleata</taxon>
        <taxon>Oligohymenophorea</taxon>
        <taxon>Peniculida</taxon>
        <taxon>Parameciidae</taxon>
        <taxon>Paramecium</taxon>
    </lineage>
</organism>
<evidence type="ECO:0000256" key="1">
    <source>
        <dbReference type="ARBA" id="ARBA00022741"/>
    </source>
</evidence>
<evidence type="ECO:0000256" key="5">
    <source>
        <dbReference type="PROSITE-ProRule" id="PRU00552"/>
    </source>
</evidence>
<keyword evidence="2" id="KW-0378">Hydrolase</keyword>
<name>A0A8S1MTB6_PARPR</name>
<dbReference type="CDD" id="cd18787">
    <property type="entry name" value="SF2_C_DEAD"/>
    <property type="match status" value="1"/>
</dbReference>
<evidence type="ECO:0000256" key="6">
    <source>
        <dbReference type="SAM" id="MobiDB-lite"/>
    </source>
</evidence>
<dbReference type="InterPro" id="IPR011545">
    <property type="entry name" value="DEAD/DEAH_box_helicase_dom"/>
</dbReference>
<dbReference type="GO" id="GO:0016787">
    <property type="term" value="F:hydrolase activity"/>
    <property type="evidence" value="ECO:0007669"/>
    <property type="project" value="UniProtKB-KW"/>
</dbReference>
<feature type="compositionally biased region" description="Basic and acidic residues" evidence="6">
    <location>
        <begin position="454"/>
        <end position="471"/>
    </location>
</feature>
<sequence length="555" mass="65080">MNFNNFGINKCIVEAFEKMNFKKPSLIQQKAIPSILQKEDVICQGEAGTGKTLCFLVQVLQFGLEIQQDAQERKARIQQSLVVDNTIQNFENPLPYALIIVPTRELAIQITDILTKIVNKLEGVEKDYFQSHLFIGGLPVEQDRDVLKTRRCTILIGTVGRIMQMIQEKLMNLCNIKLLVLDEADKLHENYTFQPHFKKILANIVGRNQDQNKPQILCFSATYPSKIIGLIQLCLSNPKLIKSNEEICLENLTQFYIKLNLDDENKSKYQSKTEAIAKTMKQLSIKQTIIFYNDKVRGENLFMDLKAEGFNPVLIHGDLTQSDRIKMMHQLKRNKANLIISTDLLSRGIDVDTLDLVIHFDTPSSYETYLHRIGRTGRFGTFGMSLLLEQTNYKDVQEFIEAEIPNLNKKLDEKHCNMIEKKEFYAEFLNGISDWKQTNYKFYDENKFQYYEDEQKDKDENNNFEKEEIVIRPRKQKKIQENDDNKNQQQQQEQQQQQQQQQQMDVEVQQQVQIKQNQLIKFNINEIKDILQCKCCREFYQQLKCLSNELDQYFK</sequence>
<dbReference type="InterPro" id="IPR050079">
    <property type="entry name" value="DEAD_box_RNA_helicase"/>
</dbReference>
<proteinExistence type="predicted"/>
<feature type="domain" description="Helicase ATP-binding" evidence="7">
    <location>
        <begin position="32"/>
        <end position="241"/>
    </location>
</feature>
<feature type="short sequence motif" description="Q motif" evidence="5">
    <location>
        <begin position="1"/>
        <end position="29"/>
    </location>
</feature>
<comment type="caution">
    <text evidence="10">The sequence shown here is derived from an EMBL/GenBank/DDBJ whole genome shotgun (WGS) entry which is preliminary data.</text>
</comment>
<evidence type="ECO:0000259" key="7">
    <source>
        <dbReference type="PROSITE" id="PS51192"/>
    </source>
</evidence>
<dbReference type="EMBL" id="CAJJDM010000064">
    <property type="protein sequence ID" value="CAD8079995.1"/>
    <property type="molecule type" value="Genomic_DNA"/>
</dbReference>
<feature type="compositionally biased region" description="Low complexity" evidence="6">
    <location>
        <begin position="487"/>
        <end position="497"/>
    </location>
</feature>
<evidence type="ECO:0000259" key="8">
    <source>
        <dbReference type="PROSITE" id="PS51194"/>
    </source>
</evidence>
<dbReference type="GO" id="GO:0005829">
    <property type="term" value="C:cytosol"/>
    <property type="evidence" value="ECO:0007669"/>
    <property type="project" value="TreeGrafter"/>
</dbReference>
<dbReference type="GO" id="GO:0003676">
    <property type="term" value="F:nucleic acid binding"/>
    <property type="evidence" value="ECO:0007669"/>
    <property type="project" value="InterPro"/>
</dbReference>
<evidence type="ECO:0000256" key="2">
    <source>
        <dbReference type="ARBA" id="ARBA00022801"/>
    </source>
</evidence>
<dbReference type="GO" id="GO:0005524">
    <property type="term" value="F:ATP binding"/>
    <property type="evidence" value="ECO:0007669"/>
    <property type="project" value="UniProtKB-KW"/>
</dbReference>
<dbReference type="PROSITE" id="PS51194">
    <property type="entry name" value="HELICASE_CTER"/>
    <property type="match status" value="1"/>
</dbReference>
<evidence type="ECO:0000313" key="10">
    <source>
        <dbReference type="EMBL" id="CAD8079995.1"/>
    </source>
</evidence>
<evidence type="ECO:0000256" key="4">
    <source>
        <dbReference type="ARBA" id="ARBA00022840"/>
    </source>
</evidence>
<dbReference type="SMART" id="SM00487">
    <property type="entry name" value="DEXDc"/>
    <property type="match status" value="1"/>
</dbReference>
<keyword evidence="1" id="KW-0547">Nucleotide-binding</keyword>
<dbReference type="OMA" id="RIMQMIQ"/>
<dbReference type="InterPro" id="IPR001650">
    <property type="entry name" value="Helicase_C-like"/>
</dbReference>
<keyword evidence="11" id="KW-1185">Reference proteome</keyword>
<dbReference type="Pfam" id="PF00270">
    <property type="entry name" value="DEAD"/>
    <property type="match status" value="1"/>
</dbReference>
<feature type="domain" description="Helicase C-terminal" evidence="8">
    <location>
        <begin position="251"/>
        <end position="415"/>
    </location>
</feature>
<evidence type="ECO:0000259" key="9">
    <source>
        <dbReference type="PROSITE" id="PS51195"/>
    </source>
</evidence>
<dbReference type="PROSITE" id="PS51192">
    <property type="entry name" value="HELICASE_ATP_BIND_1"/>
    <property type="match status" value="1"/>
</dbReference>
<evidence type="ECO:0000256" key="3">
    <source>
        <dbReference type="ARBA" id="ARBA00022806"/>
    </source>
</evidence>
<keyword evidence="3" id="KW-0347">Helicase</keyword>
<dbReference type="PANTHER" id="PTHR47959">
    <property type="entry name" value="ATP-DEPENDENT RNA HELICASE RHLE-RELATED"/>
    <property type="match status" value="1"/>
</dbReference>
<gene>
    <name evidence="10" type="ORF">PPRIM_AZ9-3.1.T0630039</name>
</gene>
<dbReference type="PANTHER" id="PTHR47959:SF1">
    <property type="entry name" value="ATP-DEPENDENT RNA HELICASE DBPA"/>
    <property type="match status" value="1"/>
</dbReference>
<dbReference type="Proteomes" id="UP000688137">
    <property type="component" value="Unassembled WGS sequence"/>
</dbReference>
<dbReference type="SMART" id="SM00490">
    <property type="entry name" value="HELICc"/>
    <property type="match status" value="1"/>
</dbReference>
<evidence type="ECO:0008006" key="12">
    <source>
        <dbReference type="Google" id="ProtNLM"/>
    </source>
</evidence>
<feature type="region of interest" description="Disordered" evidence="6">
    <location>
        <begin position="454"/>
        <end position="497"/>
    </location>
</feature>
<dbReference type="GO" id="GO:0003724">
    <property type="term" value="F:RNA helicase activity"/>
    <property type="evidence" value="ECO:0007669"/>
    <property type="project" value="InterPro"/>
</dbReference>
<dbReference type="Pfam" id="PF00271">
    <property type="entry name" value="Helicase_C"/>
    <property type="match status" value="1"/>
</dbReference>
<dbReference type="InterPro" id="IPR014001">
    <property type="entry name" value="Helicase_ATP-bd"/>
</dbReference>
<dbReference type="PROSITE" id="PS51195">
    <property type="entry name" value="Q_MOTIF"/>
    <property type="match status" value="1"/>
</dbReference>
<feature type="domain" description="DEAD-box RNA helicase Q" evidence="9">
    <location>
        <begin position="1"/>
        <end position="29"/>
    </location>
</feature>
<keyword evidence="4" id="KW-0067">ATP-binding</keyword>
<accession>A0A8S1MTB6</accession>